<accession>A0A1H3Y282</accession>
<dbReference type="EMBL" id="FNRF01000001">
    <property type="protein sequence ID" value="SEA05759.1"/>
    <property type="molecule type" value="Genomic_DNA"/>
</dbReference>
<dbReference type="Proteomes" id="UP000182257">
    <property type="component" value="Unassembled WGS sequence"/>
</dbReference>
<evidence type="ECO:0000313" key="5">
    <source>
        <dbReference type="Proteomes" id="UP000182257"/>
    </source>
</evidence>
<proteinExistence type="predicted"/>
<evidence type="ECO:0000256" key="1">
    <source>
        <dbReference type="PROSITE-ProRule" id="PRU00339"/>
    </source>
</evidence>
<gene>
    <name evidence="4" type="ORF">SAMN05216462_0480</name>
</gene>
<evidence type="ECO:0000256" key="3">
    <source>
        <dbReference type="SAM" id="Phobius"/>
    </source>
</evidence>
<dbReference type="PROSITE" id="PS50005">
    <property type="entry name" value="TPR"/>
    <property type="match status" value="1"/>
</dbReference>
<dbReference type="InterPro" id="IPR011990">
    <property type="entry name" value="TPR-like_helical_dom_sf"/>
</dbReference>
<keyword evidence="3" id="KW-0472">Membrane</keyword>
<feature type="repeat" description="TPR" evidence="1">
    <location>
        <begin position="102"/>
        <end position="135"/>
    </location>
</feature>
<feature type="coiled-coil region" evidence="2">
    <location>
        <begin position="357"/>
        <end position="473"/>
    </location>
</feature>
<protein>
    <submittedName>
        <fullName evidence="4">Uncharacterized protein</fullName>
    </submittedName>
</protein>
<sequence length="591" mass="68556">MKKITYINIFFILITFLACNGRKMTAQLDAISQMANNQPDSALTLLNKLEPQKADWSKGDRMYYELIKLKTENKLFVTFTTDTIINQVVDYFKDHGTANERMLAYYLQGRVYADMGEAPQALQAYYDAIESADTTSVDCDYQVLIPVYGQMSILFHQQNLPHDEIWALQHYLNYTRRIDGEKEYLKERRHMISPYYTLGKKDTVLQIIDDTYKVLKQLGETQEATDALVTSIYIYIEGGQIEKARKTIEIYEKESGYFDKNGNIANGHEHYYITKGFYHLATNNADSAEYYFRKAMKYGYASDAYKGLLAVYQKRNNIDSVLHYSILNEKALDSLHNHMEIDAIQQMSALYNYSRNQKIAEQEKDNAQKTMAFLNRIILVTIFLFFAIIGVCWLYRKNKKEKLIKIAELENALKNAKDQRTLVQEELRKLKAKDYISIIAEKEKQEAELTKQIEQLQAENNQYKNNADHHQKDDLNSFLNCDMARLFVRKANGQTERLIPNEAEWRLLMSRFAKYMPHTFQFFSGNKPLSQLESRICLLLILGIPEKIIAIMTDSAPSTVSNAKSRANEKLFGKKQAHSLKNSLIHTIECT</sequence>
<feature type="transmembrane region" description="Helical" evidence="3">
    <location>
        <begin position="373"/>
        <end position="395"/>
    </location>
</feature>
<dbReference type="SUPFAM" id="SSF48452">
    <property type="entry name" value="TPR-like"/>
    <property type="match status" value="1"/>
</dbReference>
<dbReference type="AlphaFoldDB" id="A0A1H3Y282"/>
<organism evidence="4 5">
    <name type="scientific">Xylanibacter ruminicola</name>
    <name type="common">Prevotella ruminicola</name>
    <dbReference type="NCBI Taxonomy" id="839"/>
    <lineage>
        <taxon>Bacteria</taxon>
        <taxon>Pseudomonadati</taxon>
        <taxon>Bacteroidota</taxon>
        <taxon>Bacteroidia</taxon>
        <taxon>Bacteroidales</taxon>
        <taxon>Prevotellaceae</taxon>
        <taxon>Xylanibacter</taxon>
    </lineage>
</organism>
<keyword evidence="3" id="KW-1133">Transmembrane helix</keyword>
<keyword evidence="1" id="KW-0802">TPR repeat</keyword>
<dbReference type="Gene3D" id="1.25.40.10">
    <property type="entry name" value="Tetratricopeptide repeat domain"/>
    <property type="match status" value="1"/>
</dbReference>
<keyword evidence="2" id="KW-0175">Coiled coil</keyword>
<reference evidence="4 5" key="1">
    <citation type="submission" date="2016-10" db="EMBL/GenBank/DDBJ databases">
        <authorList>
            <person name="de Groot N.N."/>
        </authorList>
    </citation>
    <scope>NUCLEOTIDE SEQUENCE [LARGE SCALE GENOMIC DNA]</scope>
    <source>
        <strain evidence="4 5">D31d</strain>
    </source>
</reference>
<dbReference type="PROSITE" id="PS51257">
    <property type="entry name" value="PROKAR_LIPOPROTEIN"/>
    <property type="match status" value="1"/>
</dbReference>
<evidence type="ECO:0000313" key="4">
    <source>
        <dbReference type="EMBL" id="SEA05759.1"/>
    </source>
</evidence>
<keyword evidence="3" id="KW-0812">Transmembrane</keyword>
<evidence type="ECO:0000256" key="2">
    <source>
        <dbReference type="SAM" id="Coils"/>
    </source>
</evidence>
<name>A0A1H3Y282_XYLRU</name>
<dbReference type="InterPro" id="IPR019734">
    <property type="entry name" value="TPR_rpt"/>
</dbReference>